<name>A0ABN7BAD7_9HEMI</name>
<evidence type="ECO:0000313" key="2">
    <source>
        <dbReference type="Proteomes" id="UP001307889"/>
    </source>
</evidence>
<sequence length="180" mass="20402">MIQSQKLHQQVRLSCLTCLSPLSVSNGTVCSSSEENRRKLKLGKLTPRRRSCPRDNHCAYSTTRWIGELGGNCYKPSMSCTRAGRWRMTDKSGARWIEERCNEESSQILSASTARTSETLGASSTSTSDKRSRGLIFYHPKEIFEKNGEKLSWNKILFKAADLYGKQRNSRRQNEITNGC</sequence>
<keyword evidence="2" id="KW-1185">Reference proteome</keyword>
<gene>
    <name evidence="1" type="ORF">NTJ_14085</name>
</gene>
<reference evidence="1 2" key="1">
    <citation type="submission" date="2023-09" db="EMBL/GenBank/DDBJ databases">
        <title>Nesidiocoris tenuis whole genome shotgun sequence.</title>
        <authorList>
            <person name="Shibata T."/>
            <person name="Shimoda M."/>
            <person name="Kobayashi T."/>
            <person name="Uehara T."/>
        </authorList>
    </citation>
    <scope>NUCLEOTIDE SEQUENCE [LARGE SCALE GENOMIC DNA]</scope>
    <source>
        <strain evidence="1 2">Japan</strain>
    </source>
</reference>
<accession>A0ABN7BAD7</accession>
<proteinExistence type="predicted"/>
<dbReference type="EMBL" id="AP028920">
    <property type="protein sequence ID" value="BET01269.1"/>
    <property type="molecule type" value="Genomic_DNA"/>
</dbReference>
<dbReference type="Proteomes" id="UP001307889">
    <property type="component" value="Chromosome 12"/>
</dbReference>
<protein>
    <submittedName>
        <fullName evidence="1">Uncharacterized protein</fullName>
    </submittedName>
</protein>
<evidence type="ECO:0000313" key="1">
    <source>
        <dbReference type="EMBL" id="BET01269.1"/>
    </source>
</evidence>
<organism evidence="1 2">
    <name type="scientific">Nesidiocoris tenuis</name>
    <dbReference type="NCBI Taxonomy" id="355587"/>
    <lineage>
        <taxon>Eukaryota</taxon>
        <taxon>Metazoa</taxon>
        <taxon>Ecdysozoa</taxon>
        <taxon>Arthropoda</taxon>
        <taxon>Hexapoda</taxon>
        <taxon>Insecta</taxon>
        <taxon>Pterygota</taxon>
        <taxon>Neoptera</taxon>
        <taxon>Paraneoptera</taxon>
        <taxon>Hemiptera</taxon>
        <taxon>Heteroptera</taxon>
        <taxon>Panheteroptera</taxon>
        <taxon>Cimicomorpha</taxon>
        <taxon>Miridae</taxon>
        <taxon>Dicyphina</taxon>
        <taxon>Nesidiocoris</taxon>
    </lineage>
</organism>